<protein>
    <submittedName>
        <fullName evidence="1">Uncharacterized protein</fullName>
    </submittedName>
</protein>
<evidence type="ECO:0000313" key="1">
    <source>
        <dbReference type="EMBL" id="MBW6410008.1"/>
    </source>
</evidence>
<reference evidence="1 2" key="1">
    <citation type="submission" date="2021-07" db="EMBL/GenBank/DDBJ databases">
        <title>Clostridium weizhouense sp. nov., an anaerobic bacterium isolated from activated sludge of Petroleum wastewater.</title>
        <authorList>
            <person name="Li Q."/>
        </authorList>
    </citation>
    <scope>NUCLEOTIDE SEQUENCE [LARGE SCALE GENOMIC DNA]</scope>
    <source>
        <strain evidence="1 2">YB-6</strain>
    </source>
</reference>
<keyword evidence="2" id="KW-1185">Reference proteome</keyword>
<sequence>MAELKMSDYGIQKHELNNMAINAKETMGGLFMCDPCPLSHEDCLKIYEKSYK</sequence>
<comment type="caution">
    <text evidence="1">The sequence shown here is derived from an EMBL/GenBank/DDBJ whole genome shotgun (WGS) entry which is preliminary data.</text>
</comment>
<dbReference type="EMBL" id="JAHXPT010000005">
    <property type="protein sequence ID" value="MBW6410008.1"/>
    <property type="molecule type" value="Genomic_DNA"/>
</dbReference>
<gene>
    <name evidence="1" type="ORF">KYD98_07875</name>
</gene>
<proteinExistence type="predicted"/>
<evidence type="ECO:0000313" key="2">
    <source>
        <dbReference type="Proteomes" id="UP001519921"/>
    </source>
</evidence>
<name>A0ABS7APH8_9CLOT</name>
<accession>A0ABS7APH8</accession>
<dbReference type="Proteomes" id="UP001519921">
    <property type="component" value="Unassembled WGS sequence"/>
</dbReference>
<organism evidence="1 2">
    <name type="scientific">Clostridium weizhouense</name>
    <dbReference type="NCBI Taxonomy" id="2859781"/>
    <lineage>
        <taxon>Bacteria</taxon>
        <taxon>Bacillati</taxon>
        <taxon>Bacillota</taxon>
        <taxon>Clostridia</taxon>
        <taxon>Eubacteriales</taxon>
        <taxon>Clostridiaceae</taxon>
        <taxon>Clostridium</taxon>
    </lineage>
</organism>